<dbReference type="KEGG" id="cact:HZ995_13030"/>
<gene>
    <name evidence="2" type="ORF">HZ995_13030</name>
</gene>
<name>A0A975I6Y3_9RHOB</name>
<dbReference type="Proteomes" id="UP000665026">
    <property type="component" value="Chromosome"/>
</dbReference>
<sequence length="103" mass="11497">MIGDLMALARGIASLPAPDRAFACQTAFERAHVADKYRKRFGRLHPKWGNGSVMGFAMLAYRTRTQDDLSDPAYCDAFACALDALKTWRLSQSRRTCISEPPD</sequence>
<evidence type="ECO:0000259" key="1">
    <source>
        <dbReference type="Pfam" id="PF24891"/>
    </source>
</evidence>
<accession>A0A975I6Y3</accession>
<dbReference type="Pfam" id="PF24891">
    <property type="entry name" value="DUF7742"/>
    <property type="match status" value="1"/>
</dbReference>
<evidence type="ECO:0000313" key="3">
    <source>
        <dbReference type="Proteomes" id="UP000665026"/>
    </source>
</evidence>
<evidence type="ECO:0000313" key="2">
    <source>
        <dbReference type="EMBL" id="QTN35395.1"/>
    </source>
</evidence>
<dbReference type="EMBL" id="CP060010">
    <property type="protein sequence ID" value="QTN35395.1"/>
    <property type="molecule type" value="Genomic_DNA"/>
</dbReference>
<feature type="domain" description="DUF7742" evidence="1">
    <location>
        <begin position="1"/>
        <end position="85"/>
    </location>
</feature>
<dbReference type="InterPro" id="IPR056644">
    <property type="entry name" value="DUF7742"/>
</dbReference>
<organism evidence="2 3">
    <name type="scientific">Cognatishimia activa</name>
    <dbReference type="NCBI Taxonomy" id="1715691"/>
    <lineage>
        <taxon>Bacteria</taxon>
        <taxon>Pseudomonadati</taxon>
        <taxon>Pseudomonadota</taxon>
        <taxon>Alphaproteobacteria</taxon>
        <taxon>Rhodobacterales</taxon>
        <taxon>Paracoccaceae</taxon>
        <taxon>Cognatishimia</taxon>
    </lineage>
</organism>
<dbReference type="RefSeq" id="WP_209356096.1">
    <property type="nucleotide sequence ID" value="NZ_CP060010.1"/>
</dbReference>
<proteinExistence type="predicted"/>
<protein>
    <recommendedName>
        <fullName evidence="1">DUF7742 domain-containing protein</fullName>
    </recommendedName>
</protein>
<dbReference type="AlphaFoldDB" id="A0A975I6Y3"/>
<reference evidence="2" key="1">
    <citation type="submission" date="2020-07" db="EMBL/GenBank/DDBJ databases">
        <title>Genome sequences of bacteria associated with the marine, planktonic diatom Thalassiosira profunda strain ECT2AJA-044.</title>
        <authorList>
            <person name="Gargas C.B."/>
            <person name="Roberts W.R."/>
            <person name="Alverson A.J."/>
        </authorList>
    </citation>
    <scope>NUCLEOTIDE SEQUENCE</scope>
    <source>
        <strain evidence="2">ECT2AJA-044</strain>
    </source>
</reference>